<feature type="transmembrane region" description="Helical" evidence="8">
    <location>
        <begin position="190"/>
        <end position="210"/>
    </location>
</feature>
<feature type="transmembrane region" description="Helical" evidence="8">
    <location>
        <begin position="113"/>
        <end position="137"/>
    </location>
</feature>
<dbReference type="KEGG" id="dwd:DSCW_60640"/>
<feature type="transmembrane region" description="Helical" evidence="8">
    <location>
        <begin position="86"/>
        <end position="107"/>
    </location>
</feature>
<reference evidence="9 10" key="1">
    <citation type="submission" date="2019-11" db="EMBL/GenBank/DDBJ databases">
        <title>Comparative genomics of hydrocarbon-degrading Desulfosarcina strains.</title>
        <authorList>
            <person name="Watanabe M."/>
            <person name="Kojima H."/>
            <person name="Fukui M."/>
        </authorList>
    </citation>
    <scope>NUCLEOTIDE SEQUENCE [LARGE SCALE GENOMIC DNA]</scope>
    <source>
        <strain evidence="9 10">PP31</strain>
    </source>
</reference>
<keyword evidence="5 8" id="KW-0812">Transmembrane</keyword>
<evidence type="ECO:0000256" key="4">
    <source>
        <dbReference type="ARBA" id="ARBA00022475"/>
    </source>
</evidence>
<keyword evidence="6 8" id="KW-1133">Transmembrane helix</keyword>
<accession>A0A5K7ZPR8</accession>
<dbReference type="GO" id="GO:0015293">
    <property type="term" value="F:symporter activity"/>
    <property type="evidence" value="ECO:0007669"/>
    <property type="project" value="InterPro"/>
</dbReference>
<dbReference type="RefSeq" id="WP_155307264.1">
    <property type="nucleotide sequence ID" value="NZ_AP021875.1"/>
</dbReference>
<evidence type="ECO:0000256" key="3">
    <source>
        <dbReference type="ARBA" id="ARBA00022448"/>
    </source>
</evidence>
<keyword evidence="7 8" id="KW-0472">Membrane</keyword>
<evidence type="ECO:0000313" key="9">
    <source>
        <dbReference type="EMBL" id="BBO78647.1"/>
    </source>
</evidence>
<feature type="transmembrane region" description="Helical" evidence="8">
    <location>
        <begin position="158"/>
        <end position="178"/>
    </location>
</feature>
<dbReference type="PANTHER" id="PTHR11328:SF24">
    <property type="entry name" value="MAJOR FACILITATOR SUPERFAMILY (MFS) PROFILE DOMAIN-CONTAINING PROTEIN"/>
    <property type="match status" value="1"/>
</dbReference>
<dbReference type="Pfam" id="PF13347">
    <property type="entry name" value="MFS_2"/>
    <property type="match status" value="1"/>
</dbReference>
<evidence type="ECO:0000256" key="7">
    <source>
        <dbReference type="ARBA" id="ARBA00023136"/>
    </source>
</evidence>
<protein>
    <submittedName>
        <fullName evidence="9">MFS transporter</fullName>
    </submittedName>
</protein>
<dbReference type="Gene3D" id="1.20.1250.20">
    <property type="entry name" value="MFS general substrate transporter like domains"/>
    <property type="match status" value="2"/>
</dbReference>
<feature type="transmembrane region" description="Helical" evidence="8">
    <location>
        <begin position="303"/>
        <end position="321"/>
    </location>
</feature>
<keyword evidence="10" id="KW-1185">Reference proteome</keyword>
<dbReference type="PROSITE" id="PS00872">
    <property type="entry name" value="NA_GALACTOSIDE_SYMP"/>
    <property type="match status" value="1"/>
</dbReference>
<comment type="similarity">
    <text evidence="2">Belongs to the sodium:galactoside symporter (TC 2.A.2) family.</text>
</comment>
<dbReference type="PANTHER" id="PTHR11328">
    <property type="entry name" value="MAJOR FACILITATOR SUPERFAMILY DOMAIN-CONTAINING PROTEIN"/>
    <property type="match status" value="1"/>
</dbReference>
<dbReference type="GO" id="GO:0006814">
    <property type="term" value="P:sodium ion transport"/>
    <property type="evidence" value="ECO:0007669"/>
    <property type="project" value="InterPro"/>
</dbReference>
<comment type="subcellular location">
    <subcellularLocation>
        <location evidence="1">Cell membrane</location>
        <topology evidence="1">Multi-pass membrane protein</topology>
    </subcellularLocation>
</comment>
<evidence type="ECO:0000256" key="2">
    <source>
        <dbReference type="ARBA" id="ARBA00009617"/>
    </source>
</evidence>
<evidence type="ECO:0000256" key="8">
    <source>
        <dbReference type="SAM" id="Phobius"/>
    </source>
</evidence>
<dbReference type="Proteomes" id="UP000427769">
    <property type="component" value="Chromosome"/>
</dbReference>
<evidence type="ECO:0000256" key="6">
    <source>
        <dbReference type="ARBA" id="ARBA00022989"/>
    </source>
</evidence>
<feature type="transmembrane region" description="Helical" evidence="8">
    <location>
        <begin position="48"/>
        <end position="65"/>
    </location>
</feature>
<sequence>MKTNRPQDRLHLGRKISYGLPAFALAMVGIPVYVHIPKFYTDVIGVNIAWVGAILMGVRLFDAFSDPLMGVVSDRTHTRMGRRRPFMLWGSVGLAAATFLLFVPPHVTGFAAIAWFAMTIVALFAFWTVVTVPYEALGPALTRDYTERTSLFAWRDGLLIAGTLLAAASPVLIEGLQGNAATAAAQRQKFLWIALLYAPLLIGTCLWCVLRIREKEDGKESSTTLTISNLRSVGRNRPFWILLTAYMIGALGSNLPATLILYYVQYVLESSRADLFLFLYFASGILMLPAWIGVSRRIGKKNAWLASMAINTLAFSGVYFLGAGDEWAYAVLVVISGMGFGATLALPSAIQADVIDYDEFLTGRRQEGWYIGIWSVVKKLAAALGVGTGLTLLGMAGYTPGQVQPPEVIQTLKVLYALVPSVCNAAAFAIALAFPISPAIHRRIVESIALMKQGREVADPLKT</sequence>
<evidence type="ECO:0000256" key="5">
    <source>
        <dbReference type="ARBA" id="ARBA00022692"/>
    </source>
</evidence>
<dbReference type="GO" id="GO:0008643">
    <property type="term" value="P:carbohydrate transport"/>
    <property type="evidence" value="ECO:0007669"/>
    <property type="project" value="InterPro"/>
</dbReference>
<feature type="transmembrane region" description="Helical" evidence="8">
    <location>
        <begin position="16"/>
        <end position="36"/>
    </location>
</feature>
<dbReference type="InterPro" id="IPR018043">
    <property type="entry name" value="Na/Gal_symport_CS"/>
</dbReference>
<feature type="transmembrane region" description="Helical" evidence="8">
    <location>
        <begin position="327"/>
        <end position="350"/>
    </location>
</feature>
<feature type="transmembrane region" description="Helical" evidence="8">
    <location>
        <begin position="275"/>
        <end position="294"/>
    </location>
</feature>
<dbReference type="InterPro" id="IPR001927">
    <property type="entry name" value="Na/Gal_symport"/>
</dbReference>
<dbReference type="CDD" id="cd17332">
    <property type="entry name" value="MFS_MelB_like"/>
    <property type="match status" value="1"/>
</dbReference>
<keyword evidence="4" id="KW-1003">Cell membrane</keyword>
<dbReference type="OrthoDB" id="181905at2"/>
<dbReference type="NCBIfam" id="TIGR00792">
    <property type="entry name" value="gph"/>
    <property type="match status" value="1"/>
</dbReference>
<dbReference type="AlphaFoldDB" id="A0A5K7ZPR8"/>
<dbReference type="SUPFAM" id="SSF103473">
    <property type="entry name" value="MFS general substrate transporter"/>
    <property type="match status" value="1"/>
</dbReference>
<gene>
    <name evidence="9" type="ORF">DSCW_60640</name>
</gene>
<feature type="transmembrane region" description="Helical" evidence="8">
    <location>
        <begin position="371"/>
        <end position="394"/>
    </location>
</feature>
<name>A0A5K7ZPR8_9BACT</name>
<keyword evidence="3" id="KW-0813">Transport</keyword>
<feature type="transmembrane region" description="Helical" evidence="8">
    <location>
        <begin position="239"/>
        <end position="263"/>
    </location>
</feature>
<organism evidence="9 10">
    <name type="scientific">Desulfosarcina widdelii</name>
    <dbReference type="NCBI Taxonomy" id="947919"/>
    <lineage>
        <taxon>Bacteria</taxon>
        <taxon>Pseudomonadati</taxon>
        <taxon>Thermodesulfobacteriota</taxon>
        <taxon>Desulfobacteria</taxon>
        <taxon>Desulfobacterales</taxon>
        <taxon>Desulfosarcinaceae</taxon>
        <taxon>Desulfosarcina</taxon>
    </lineage>
</organism>
<feature type="transmembrane region" description="Helical" evidence="8">
    <location>
        <begin position="414"/>
        <end position="434"/>
    </location>
</feature>
<proteinExistence type="inferred from homology"/>
<dbReference type="GO" id="GO:0005886">
    <property type="term" value="C:plasma membrane"/>
    <property type="evidence" value="ECO:0007669"/>
    <property type="project" value="UniProtKB-SubCell"/>
</dbReference>
<dbReference type="InterPro" id="IPR036259">
    <property type="entry name" value="MFS_trans_sf"/>
</dbReference>
<evidence type="ECO:0000256" key="1">
    <source>
        <dbReference type="ARBA" id="ARBA00004651"/>
    </source>
</evidence>
<dbReference type="EMBL" id="AP021875">
    <property type="protein sequence ID" value="BBO78647.1"/>
    <property type="molecule type" value="Genomic_DNA"/>
</dbReference>
<dbReference type="InterPro" id="IPR039672">
    <property type="entry name" value="MFS_2"/>
</dbReference>
<evidence type="ECO:0000313" key="10">
    <source>
        <dbReference type="Proteomes" id="UP000427769"/>
    </source>
</evidence>